<feature type="domain" description="Transposase IS66 C-terminal" evidence="3">
    <location>
        <begin position="397"/>
        <end position="438"/>
    </location>
</feature>
<reference evidence="4 5" key="1">
    <citation type="journal article" date="2015" name="Genome Announc.">
        <title>Expanding the biotechnology potential of lactobacilli through comparative genomics of 213 strains and associated genera.</title>
        <authorList>
            <person name="Sun Z."/>
            <person name="Harris H.M."/>
            <person name="McCann A."/>
            <person name="Guo C."/>
            <person name="Argimon S."/>
            <person name="Zhang W."/>
            <person name="Yang X."/>
            <person name="Jeffery I.B."/>
            <person name="Cooney J.C."/>
            <person name="Kagawa T.F."/>
            <person name="Liu W."/>
            <person name="Song Y."/>
            <person name="Salvetti E."/>
            <person name="Wrobel A."/>
            <person name="Rasinkangas P."/>
            <person name="Parkhill J."/>
            <person name="Rea M.C."/>
            <person name="O'Sullivan O."/>
            <person name="Ritari J."/>
            <person name="Douillard F.P."/>
            <person name="Paul Ross R."/>
            <person name="Yang R."/>
            <person name="Briner A.E."/>
            <person name="Felis G.E."/>
            <person name="de Vos W.M."/>
            <person name="Barrangou R."/>
            <person name="Klaenhammer T.R."/>
            <person name="Caufield P.W."/>
            <person name="Cui Y."/>
            <person name="Zhang H."/>
            <person name="O'Toole P.W."/>
        </authorList>
    </citation>
    <scope>NUCLEOTIDE SEQUENCE [LARGE SCALE GENOMIC DNA]</scope>
    <source>
        <strain evidence="4 5">DSM 23365</strain>
    </source>
</reference>
<proteinExistence type="predicted"/>
<dbReference type="PANTHER" id="PTHR33678:SF1">
    <property type="entry name" value="BLL1576 PROTEIN"/>
    <property type="match status" value="1"/>
</dbReference>
<sequence>MEPEQTGEQSEVSTTVGTVERRPRRKRAEVNVANLPHKEVVIDTPDQHCEHGHQLVRIGKQFKHHQLISIPAQHYVEDVYEATYKCMDCELLDGDSHFYHGNAPKSLIAHSLASPSIVTEIAYFKYELGVPLYRQKNYWQHQGIGISDQCMGNWLIKGAETLKPAYQLLHERLVAQSFLQGDETPYQVLPEPGKAATSKSYIWLARTIRQAEHQVVFYHYSPSRSGAVAEELYRNFTGVLQCDGYQGYNKVGDSITRGGCWAHVRRKFFDEANADPKHFKASQGLTLLTKMFNLEREWQSLTSEERLTLRQEKLKPLIDTFWTWCKSTQTYANSRLNKAITYAIGQQKALNQVLNFGELDFTNNASERNVKSYVIGRKNWLFSTNPKGAEANAIWMTLIQSAKANGINPRDYIEYLLKTMSQLPTFAKEAQLEACLPWNYKSDQKLATA</sequence>
<organism evidence="4 5">
    <name type="scientific">Secundilactobacillus similis DSM 23365 = JCM 2765</name>
    <dbReference type="NCBI Taxonomy" id="1423804"/>
    <lineage>
        <taxon>Bacteria</taxon>
        <taxon>Bacillati</taxon>
        <taxon>Bacillota</taxon>
        <taxon>Bacilli</taxon>
        <taxon>Lactobacillales</taxon>
        <taxon>Lactobacillaceae</taxon>
        <taxon>Secundilactobacillus</taxon>
    </lineage>
</organism>
<protein>
    <submittedName>
        <fullName evidence="4">Transposase IS66</fullName>
    </submittedName>
</protein>
<evidence type="ECO:0000259" key="3">
    <source>
        <dbReference type="Pfam" id="PF13817"/>
    </source>
</evidence>
<dbReference type="NCBIfam" id="NF033517">
    <property type="entry name" value="transpos_IS66"/>
    <property type="match status" value="1"/>
</dbReference>
<dbReference type="EMBL" id="AYZM01000007">
    <property type="protein sequence ID" value="KRN26780.1"/>
    <property type="molecule type" value="Genomic_DNA"/>
</dbReference>
<name>A0A0R2FPA0_9LACO</name>
<dbReference type="InterPro" id="IPR052344">
    <property type="entry name" value="Transposase-related"/>
</dbReference>
<dbReference type="PANTHER" id="PTHR33678">
    <property type="entry name" value="BLL1576 PROTEIN"/>
    <property type="match status" value="1"/>
</dbReference>
<feature type="domain" description="Transposase IS66 central" evidence="2">
    <location>
        <begin position="110"/>
        <end position="390"/>
    </location>
</feature>
<dbReference type="Pfam" id="PF03050">
    <property type="entry name" value="DDE_Tnp_IS66"/>
    <property type="match status" value="1"/>
</dbReference>
<dbReference type="Pfam" id="PF13817">
    <property type="entry name" value="DDE_Tnp_IS66_C"/>
    <property type="match status" value="1"/>
</dbReference>
<evidence type="ECO:0000313" key="5">
    <source>
        <dbReference type="Proteomes" id="UP000051442"/>
    </source>
</evidence>
<evidence type="ECO:0000259" key="2">
    <source>
        <dbReference type="Pfam" id="PF03050"/>
    </source>
</evidence>
<dbReference type="InterPro" id="IPR039552">
    <property type="entry name" value="IS66_C"/>
</dbReference>
<feature type="region of interest" description="Disordered" evidence="1">
    <location>
        <begin position="1"/>
        <end position="24"/>
    </location>
</feature>
<gene>
    <name evidence="4" type="ORF">FD14_GL000225</name>
</gene>
<evidence type="ECO:0000313" key="4">
    <source>
        <dbReference type="EMBL" id="KRN26780.1"/>
    </source>
</evidence>
<dbReference type="Proteomes" id="UP000051442">
    <property type="component" value="Unassembled WGS sequence"/>
</dbReference>
<evidence type="ECO:0000256" key="1">
    <source>
        <dbReference type="SAM" id="MobiDB-lite"/>
    </source>
</evidence>
<dbReference type="PATRIC" id="fig|1423804.4.peg.247"/>
<accession>A0A0R2FPA0</accession>
<keyword evidence="5" id="KW-1185">Reference proteome</keyword>
<dbReference type="InterPro" id="IPR004291">
    <property type="entry name" value="Transposase_IS66_central"/>
</dbReference>
<dbReference type="AlphaFoldDB" id="A0A0R2FPA0"/>
<comment type="caution">
    <text evidence="4">The sequence shown here is derived from an EMBL/GenBank/DDBJ whole genome shotgun (WGS) entry which is preliminary data.</text>
</comment>
<feature type="compositionally biased region" description="Polar residues" evidence="1">
    <location>
        <begin position="1"/>
        <end position="17"/>
    </location>
</feature>
<dbReference type="STRING" id="1423804.FD14_GL000225"/>